<accession>A0ACD5YXP5</accession>
<protein>
    <submittedName>
        <fullName evidence="1">Uncharacterized protein</fullName>
    </submittedName>
</protein>
<evidence type="ECO:0000313" key="1">
    <source>
        <dbReference type="EnsemblPlants" id="AVESA.00010b.r2.6AG1060780.1.CDS"/>
    </source>
</evidence>
<dbReference type="Proteomes" id="UP001732700">
    <property type="component" value="Chromosome 6A"/>
</dbReference>
<proteinExistence type="predicted"/>
<dbReference type="EnsemblPlants" id="AVESA.00010b.r2.6AG1060780.1">
    <property type="protein sequence ID" value="AVESA.00010b.r2.6AG1060780.1.CDS"/>
    <property type="gene ID" value="AVESA.00010b.r2.6AG1060780"/>
</dbReference>
<sequence length="924" mass="103843">MANVAEHRVEMPAADSTAGKAFAAALPEERLNLFLHVVASVERFGNALGTLAFTWATVVLLGGYPTVLRPKRDFLIATIIIFLEALRMFSRNNRLDYQLFFRTRGAFRSVGSNGLIVFACFFNAIVWARTLDSNASIFLYVLSWAGLFLSPYARLLICSPLLDAMSLWSPMVAILLLYPATHRYSDFENSIVRKTAYMVLFVVVLLLTITRLQFPSIIKLVDRALGSKIVSWRQIILNMSMLASIGMSVSNSDVIRKIFIIVHGIMVLIIVSLGNLQIPAAVLRIVLAAWGILLGSDYAGKENTNLVSSLYIFYSMVLGQGILYIIASILEIFPFILRRSLIRNAGFRGPQGVECVDLYCEDAFEKCKKGTVLAPQKTSLVTFAMGYLKSDSPKKQLYGLKMLYHFLKKEPLKTKAISELTTCMKTVTCLINMLGWVSEGHKDIRSLAAKFTAEIADKLNVIHVPGAIQLIASLLDTVHVKKIKDPLLDIGNPQHSPIQQISSSEQTPTTLKWLKQMTIYCFIPREEPTNMGEQMPRILRCWKRSVPEEEPSTDMDLLPILGMLILDKLAIFDLESCIETYRATSLISKIIEFTTKRINMANINEKHQALLKGSSLKLLRRLSSTKGKSGVPLRLKILEHPLILRNIAEILDDTESSQELRETAAELLRNLAIDGNTEEIDHIRVIIRGLMRAFLSQSAPSSTDSDQLLRLIAGQALAVLAIESSNNCLAMLAEPEYAFIKELTVMIHSDRYRYIASSLLRNMCLHARAEFGNSDLKEVSYILREVMEGIMDAEGRELEILVGLSSQICEVIPEEFMRELEHGQIKERFIKRLVNALNSNMIPDVHCPGIRRVIVEHAISMIECNPSCTSCFNKYWMVEALLMVEHTPTRVEKYRFFLGDAGLMEHNIPLSALVSRAKQLMSRE</sequence>
<reference evidence="1" key="2">
    <citation type="submission" date="2025-09" db="UniProtKB">
        <authorList>
            <consortium name="EnsemblPlants"/>
        </authorList>
    </citation>
    <scope>IDENTIFICATION</scope>
</reference>
<organism evidence="1 2">
    <name type="scientific">Avena sativa</name>
    <name type="common">Oat</name>
    <dbReference type="NCBI Taxonomy" id="4498"/>
    <lineage>
        <taxon>Eukaryota</taxon>
        <taxon>Viridiplantae</taxon>
        <taxon>Streptophyta</taxon>
        <taxon>Embryophyta</taxon>
        <taxon>Tracheophyta</taxon>
        <taxon>Spermatophyta</taxon>
        <taxon>Magnoliopsida</taxon>
        <taxon>Liliopsida</taxon>
        <taxon>Poales</taxon>
        <taxon>Poaceae</taxon>
        <taxon>BOP clade</taxon>
        <taxon>Pooideae</taxon>
        <taxon>Poodae</taxon>
        <taxon>Poeae</taxon>
        <taxon>Poeae Chloroplast Group 1 (Aveneae type)</taxon>
        <taxon>Aveninae</taxon>
        <taxon>Avena</taxon>
    </lineage>
</organism>
<evidence type="ECO:0000313" key="2">
    <source>
        <dbReference type="Proteomes" id="UP001732700"/>
    </source>
</evidence>
<name>A0ACD5YXP5_AVESA</name>
<reference evidence="1" key="1">
    <citation type="submission" date="2021-05" db="EMBL/GenBank/DDBJ databases">
        <authorList>
            <person name="Scholz U."/>
            <person name="Mascher M."/>
            <person name="Fiebig A."/>
        </authorList>
    </citation>
    <scope>NUCLEOTIDE SEQUENCE [LARGE SCALE GENOMIC DNA]</scope>
</reference>
<keyword evidence="2" id="KW-1185">Reference proteome</keyword>